<dbReference type="NCBIfam" id="TIGR01907">
    <property type="entry name" value="casE_Cse3"/>
    <property type="match status" value="1"/>
</dbReference>
<dbReference type="AlphaFoldDB" id="A0A6I6MZ55"/>
<sequence>MATETRTLHLTRLHLGPRSRTAHRDLRDAHLMHRRIMSLYPDQMSDGTRARAELGVLYRIERDRHATTVLIQSPLAPDTAALPADYLATPPQSRTLGPLLDWLTDGATVRYRIDATPTRAIATQDRRPDGKRKPGKRTPLFGADAVAWWDRQAHTAGLDPQLILDTPQTPATGNRDGHRVRHSLTRFEGIATITDTTALRAALTTGIGRGRAYGAGLLSLAPITG</sequence>
<organism evidence="1 2">
    <name type="scientific">Streptomyces broussonetiae</name>
    <dbReference type="NCBI Taxonomy" id="2686304"/>
    <lineage>
        <taxon>Bacteria</taxon>
        <taxon>Bacillati</taxon>
        <taxon>Actinomycetota</taxon>
        <taxon>Actinomycetes</taxon>
        <taxon>Kitasatosporales</taxon>
        <taxon>Streptomycetaceae</taxon>
        <taxon>Streptomyces</taxon>
    </lineage>
</organism>
<name>A0A6I6MZ55_9ACTN</name>
<dbReference type="RefSeq" id="WP_158920472.1">
    <property type="nucleotide sequence ID" value="NZ_CP047020.1"/>
</dbReference>
<dbReference type="KEGG" id="sbro:GQF42_16105"/>
<dbReference type="Gene3D" id="3.30.70.1200">
    <property type="entry name" value="Crispr-associated protein, domain 1"/>
    <property type="match status" value="1"/>
</dbReference>
<dbReference type="Gene3D" id="3.30.70.1210">
    <property type="entry name" value="Crispr-associated protein, domain 2"/>
    <property type="match status" value="1"/>
</dbReference>
<dbReference type="Proteomes" id="UP000436138">
    <property type="component" value="Chromosome"/>
</dbReference>
<proteinExistence type="predicted"/>
<evidence type="ECO:0000313" key="1">
    <source>
        <dbReference type="EMBL" id="QHA04612.1"/>
    </source>
</evidence>
<protein>
    <submittedName>
        <fullName evidence="1">Type I-E CRISPR-associated protein Cas6/Cse3/CasE</fullName>
    </submittedName>
</protein>
<reference evidence="1 2" key="1">
    <citation type="submission" date="2019-12" db="EMBL/GenBank/DDBJ databases">
        <title>Streptomyces sp. strain T44 isolated from rhizosphere soil of Broussonetia papyrifera.</title>
        <authorList>
            <person name="Mo P."/>
        </authorList>
    </citation>
    <scope>NUCLEOTIDE SEQUENCE [LARGE SCALE GENOMIC DNA]</scope>
    <source>
        <strain evidence="1 2">T44</strain>
    </source>
</reference>
<gene>
    <name evidence="1" type="primary">cas6e</name>
    <name evidence="1" type="ORF">GQF42_16105</name>
</gene>
<dbReference type="InterPro" id="IPR010179">
    <property type="entry name" value="CRISPR-assoc_prot_Cse3"/>
</dbReference>
<dbReference type="Pfam" id="PF08798">
    <property type="entry name" value="CRISPR_assoc"/>
    <property type="match status" value="1"/>
</dbReference>
<keyword evidence="2" id="KW-1185">Reference proteome</keyword>
<dbReference type="SUPFAM" id="SSF117987">
    <property type="entry name" value="CRISPR-associated protein"/>
    <property type="match status" value="2"/>
</dbReference>
<accession>A0A6I6MZ55</accession>
<dbReference type="CDD" id="cd09727">
    <property type="entry name" value="Cas6_I-E"/>
    <property type="match status" value="1"/>
</dbReference>
<dbReference type="EMBL" id="CP047020">
    <property type="protein sequence ID" value="QHA04612.1"/>
    <property type="molecule type" value="Genomic_DNA"/>
</dbReference>
<dbReference type="SMART" id="SM01101">
    <property type="entry name" value="CRISPR_assoc"/>
    <property type="match status" value="1"/>
</dbReference>
<evidence type="ECO:0000313" key="2">
    <source>
        <dbReference type="Proteomes" id="UP000436138"/>
    </source>
</evidence>